<name>X1CX84_9ZZZZ</name>
<feature type="non-terminal residue" evidence="1">
    <location>
        <position position="1"/>
    </location>
</feature>
<comment type="caution">
    <text evidence="1">The sequence shown here is derived from an EMBL/GenBank/DDBJ whole genome shotgun (WGS) entry which is preliminary data.</text>
</comment>
<reference evidence="1" key="1">
    <citation type="journal article" date="2014" name="Front. Microbiol.">
        <title>High frequency of phylogenetically diverse reductive dehalogenase-homologous genes in deep subseafloor sedimentary metagenomes.</title>
        <authorList>
            <person name="Kawai M."/>
            <person name="Futagami T."/>
            <person name="Toyoda A."/>
            <person name="Takaki Y."/>
            <person name="Nishi S."/>
            <person name="Hori S."/>
            <person name="Arai W."/>
            <person name="Tsubouchi T."/>
            <person name="Morono Y."/>
            <person name="Uchiyama I."/>
            <person name="Ito T."/>
            <person name="Fujiyama A."/>
            <person name="Inagaki F."/>
            <person name="Takami H."/>
        </authorList>
    </citation>
    <scope>NUCLEOTIDE SEQUENCE</scope>
    <source>
        <strain evidence="1">Expedition CK06-06</strain>
    </source>
</reference>
<accession>X1CX84</accession>
<organism evidence="1">
    <name type="scientific">marine sediment metagenome</name>
    <dbReference type="NCBI Taxonomy" id="412755"/>
    <lineage>
        <taxon>unclassified sequences</taxon>
        <taxon>metagenomes</taxon>
        <taxon>ecological metagenomes</taxon>
    </lineage>
</organism>
<evidence type="ECO:0000313" key="1">
    <source>
        <dbReference type="EMBL" id="GAH00680.1"/>
    </source>
</evidence>
<dbReference type="AlphaFoldDB" id="X1CX84"/>
<gene>
    <name evidence="1" type="ORF">S01H4_41629</name>
</gene>
<protein>
    <submittedName>
        <fullName evidence="1">Uncharacterized protein</fullName>
    </submittedName>
</protein>
<proteinExistence type="predicted"/>
<dbReference type="EMBL" id="BART01022785">
    <property type="protein sequence ID" value="GAH00680.1"/>
    <property type="molecule type" value="Genomic_DNA"/>
</dbReference>
<sequence>YPIYDRFVAKILKEYSNNNLCDFNCTGIDFKDYEQFRNVINNFCDYFNLPGEVRYRKIDKYLWQRGKELSGSI</sequence>